<dbReference type="Gene3D" id="1.20.120.670">
    <property type="entry name" value="N-acetyl-b-d-glucoasminidase"/>
    <property type="match status" value="1"/>
</dbReference>
<gene>
    <name evidence="3" type="ORF">HF576_15715</name>
</gene>
<evidence type="ECO:0000259" key="2">
    <source>
        <dbReference type="Pfam" id="PF12972"/>
    </source>
</evidence>
<accession>A0ABX1KFE5</accession>
<keyword evidence="4" id="KW-1185">Reference proteome</keyword>
<name>A0ABX1KFE5_9MICO</name>
<dbReference type="InterPro" id="IPR024732">
    <property type="entry name" value="NAGLU_C"/>
</dbReference>
<feature type="domain" description="Alpha-N-acetylglucosaminidase tim-barrel" evidence="1">
    <location>
        <begin position="102"/>
        <end position="426"/>
    </location>
</feature>
<dbReference type="InterPro" id="IPR024733">
    <property type="entry name" value="NAGLU_tim-barrel"/>
</dbReference>
<proteinExistence type="predicted"/>
<dbReference type="EMBL" id="JABACI010000004">
    <property type="protein sequence ID" value="NLP85295.1"/>
    <property type="molecule type" value="Genomic_DNA"/>
</dbReference>
<evidence type="ECO:0000313" key="4">
    <source>
        <dbReference type="Proteomes" id="UP001429745"/>
    </source>
</evidence>
<comment type="caution">
    <text evidence="3">The sequence shown here is derived from an EMBL/GenBank/DDBJ whole genome shotgun (WGS) entry which is preliminary data.</text>
</comment>
<dbReference type="Pfam" id="PF05089">
    <property type="entry name" value="NAGLU"/>
    <property type="match status" value="1"/>
</dbReference>
<organism evidence="3 4">
    <name type="scientific">Microbacterium salsuginis</name>
    <dbReference type="NCBI Taxonomy" id="2722803"/>
    <lineage>
        <taxon>Bacteria</taxon>
        <taxon>Bacillati</taxon>
        <taxon>Actinomycetota</taxon>
        <taxon>Actinomycetes</taxon>
        <taxon>Micrococcales</taxon>
        <taxon>Microbacteriaceae</taxon>
        <taxon>Microbacterium</taxon>
    </lineage>
</organism>
<dbReference type="RefSeq" id="WP_168913713.1">
    <property type="nucleotide sequence ID" value="NZ_JABACI010000004.1"/>
</dbReference>
<reference evidence="3 4" key="1">
    <citation type="submission" date="2020-04" db="EMBL/GenBank/DDBJ databases">
        <title>CFH 90308 Microbacterium sp.</title>
        <authorList>
            <person name="Nie G."/>
            <person name="Ming H."/>
            <person name="Xia T."/>
        </authorList>
    </citation>
    <scope>NUCLEOTIDE SEQUENCE [LARGE SCALE GENOMIC DNA]</scope>
    <source>
        <strain evidence="3 4">CFH 90308</strain>
    </source>
</reference>
<dbReference type="Pfam" id="PF12972">
    <property type="entry name" value="NAGLU_C"/>
    <property type="match status" value="1"/>
</dbReference>
<dbReference type="Gene3D" id="3.20.20.80">
    <property type="entry name" value="Glycosidases"/>
    <property type="match status" value="1"/>
</dbReference>
<sequence length="719" mass="79245">MTEPAFADALRGLISRMGGDARGVRIEPHESRTDAAAAAAFDASGGILTLQGTDLVAAASALAAYLRSQGRRITWETPRLEPAWDGWPDAPRTTLRTPFAIRYHLNVVTHGYSTPFWDWDRWERELDWMALHGVTHPLVLTAYEVVLHETLRRAGVDENEAAAWIGSAPHVPWMSMGGMHDFGGPLPARWAERRLDLARRILARAREYGMTPVLPATGGHVPAAIAGAAAADIEWQGWRTPMLDPSSAEYTALMRTFLEVQRELLGDPGADPVFAVDPYIESLPPSGDPAALAAAGRGIHQALAAVHPTATWLLQGWPFHYHRGFWTPERVAAYLSAVPHDRLLLIDLWGEHAPMWREGMHGRRWIWTAVHNFGGRFALFGDVRGLARDMSELAELRPERLEGVGLAPEAIENNTVFYEAAADLVWGPRDADAWLADFARQRYGLDDDDAREAWRLLGDTLYGPGRTRSIPSPVIARPWSAAAPFAGQRLAGEALPEPARMSANIDAENDPAVLGDLPSIARAARLLIGLGDRSPQREPLERDVVELTGHVLAQQARQHIRGVLAAYAARDADAARGHAERLRADLLALDALVATRPDSRVSTWVSEARSWGDTPDEQDVMERDARSLVSVWGHQTSGLHDYSGRHWAGLIRDLYVPRWAAWTDWLTEAIDRGGEPDEAVLRRRIVEIEESWRAARGSADESGSDPLDAAARVLNSIGY</sequence>
<dbReference type="InterPro" id="IPR007781">
    <property type="entry name" value="NAGLU"/>
</dbReference>
<protein>
    <submittedName>
        <fullName evidence="3">Alpha-N-acetylglucosaminidase</fullName>
    </submittedName>
</protein>
<evidence type="ECO:0000259" key="1">
    <source>
        <dbReference type="Pfam" id="PF05089"/>
    </source>
</evidence>
<dbReference type="Proteomes" id="UP001429745">
    <property type="component" value="Unassembled WGS sequence"/>
</dbReference>
<feature type="domain" description="Alpha-N-acetylglucosaminidase C-terminal" evidence="2">
    <location>
        <begin position="434"/>
        <end position="714"/>
    </location>
</feature>
<evidence type="ECO:0000313" key="3">
    <source>
        <dbReference type="EMBL" id="NLP85295.1"/>
    </source>
</evidence>
<dbReference type="PANTHER" id="PTHR12872:SF1">
    <property type="entry name" value="ALPHA-N-ACETYLGLUCOSAMINIDASE"/>
    <property type="match status" value="1"/>
</dbReference>
<dbReference type="PANTHER" id="PTHR12872">
    <property type="entry name" value="ALPHA-N-ACETYLGLUCOSAMINIDASE"/>
    <property type="match status" value="1"/>
</dbReference>